<sequence length="67" mass="7653">MSRRSQQLFDYCSHRRRKSHGGEIVVVAEKANVTRQAAAACCPFGFLPILRKLQTDENLDVYAAYQH</sequence>
<keyword evidence="2" id="KW-1185">Reference proteome</keyword>
<accession>A0AAD5M8N5</accession>
<dbReference type="EMBL" id="JAHQIW010001971">
    <property type="protein sequence ID" value="KAJ1354122.1"/>
    <property type="molecule type" value="Genomic_DNA"/>
</dbReference>
<dbReference type="AlphaFoldDB" id="A0AAD5M8N5"/>
<protein>
    <submittedName>
        <fullName evidence="1">Uncharacterized protein</fullName>
    </submittedName>
</protein>
<proteinExistence type="predicted"/>
<evidence type="ECO:0000313" key="2">
    <source>
        <dbReference type="Proteomes" id="UP001196413"/>
    </source>
</evidence>
<gene>
    <name evidence="1" type="ORF">KIN20_010947</name>
</gene>
<dbReference type="Proteomes" id="UP001196413">
    <property type="component" value="Unassembled WGS sequence"/>
</dbReference>
<evidence type="ECO:0000313" key="1">
    <source>
        <dbReference type="EMBL" id="KAJ1354122.1"/>
    </source>
</evidence>
<reference evidence="1" key="1">
    <citation type="submission" date="2021-06" db="EMBL/GenBank/DDBJ databases">
        <title>Parelaphostrongylus tenuis whole genome reference sequence.</title>
        <authorList>
            <person name="Garwood T.J."/>
            <person name="Larsen P.A."/>
            <person name="Fountain-Jones N.M."/>
            <person name="Garbe J.R."/>
            <person name="Macchietto M.G."/>
            <person name="Kania S.A."/>
            <person name="Gerhold R.W."/>
            <person name="Richards J.E."/>
            <person name="Wolf T.M."/>
        </authorList>
    </citation>
    <scope>NUCLEOTIDE SEQUENCE</scope>
    <source>
        <strain evidence="1">MNPRO001-30</strain>
        <tissue evidence="1">Meninges</tissue>
    </source>
</reference>
<name>A0AAD5M8N5_PARTN</name>
<comment type="caution">
    <text evidence="1">The sequence shown here is derived from an EMBL/GenBank/DDBJ whole genome shotgun (WGS) entry which is preliminary data.</text>
</comment>
<organism evidence="1 2">
    <name type="scientific">Parelaphostrongylus tenuis</name>
    <name type="common">Meningeal worm</name>
    <dbReference type="NCBI Taxonomy" id="148309"/>
    <lineage>
        <taxon>Eukaryota</taxon>
        <taxon>Metazoa</taxon>
        <taxon>Ecdysozoa</taxon>
        <taxon>Nematoda</taxon>
        <taxon>Chromadorea</taxon>
        <taxon>Rhabditida</taxon>
        <taxon>Rhabditina</taxon>
        <taxon>Rhabditomorpha</taxon>
        <taxon>Strongyloidea</taxon>
        <taxon>Metastrongylidae</taxon>
        <taxon>Parelaphostrongylus</taxon>
    </lineage>
</organism>